<sequence>MLKRIFYFIAFCSLTWVSCTKENNAPPIDLHPEFYPLNTGTVIIYDVDSTAYSNFTGTNVNFRFQIKDSVADTFTDLTGETIYRIERYKKNAGSTIWTIQQVIARNKTIRAAEEFINNQRFVRLVFPPAIGTIWNGNSKNNSGKQDYIIEDNILPLTVNTLDFDSTVTVKEIDEFNLLREDLILKTYAKNVGLVQTTVRAIDKNISTGVITNGAIYSYKIVSFK</sequence>
<name>A0ABW5TT80_9SPHI</name>
<proteinExistence type="predicted"/>
<dbReference type="Proteomes" id="UP001597546">
    <property type="component" value="Unassembled WGS sequence"/>
</dbReference>
<keyword evidence="2" id="KW-1185">Reference proteome</keyword>
<dbReference type="RefSeq" id="WP_379040253.1">
    <property type="nucleotide sequence ID" value="NZ_JBHSKW010000001.1"/>
</dbReference>
<evidence type="ECO:0000313" key="2">
    <source>
        <dbReference type="Proteomes" id="UP001597546"/>
    </source>
</evidence>
<accession>A0ABW5TT80</accession>
<protein>
    <submittedName>
        <fullName evidence="1">Uncharacterized protein</fullName>
    </submittedName>
</protein>
<organism evidence="1 2">
    <name type="scientific">Pedobacter alpinus</name>
    <dbReference type="NCBI Taxonomy" id="1590643"/>
    <lineage>
        <taxon>Bacteria</taxon>
        <taxon>Pseudomonadati</taxon>
        <taxon>Bacteroidota</taxon>
        <taxon>Sphingobacteriia</taxon>
        <taxon>Sphingobacteriales</taxon>
        <taxon>Sphingobacteriaceae</taxon>
        <taxon>Pedobacter</taxon>
    </lineage>
</organism>
<dbReference type="PROSITE" id="PS51257">
    <property type="entry name" value="PROKAR_LIPOPROTEIN"/>
    <property type="match status" value="1"/>
</dbReference>
<comment type="caution">
    <text evidence="1">The sequence shown here is derived from an EMBL/GenBank/DDBJ whole genome shotgun (WGS) entry which is preliminary data.</text>
</comment>
<dbReference type="EMBL" id="JBHULV010000044">
    <property type="protein sequence ID" value="MFD2732457.1"/>
    <property type="molecule type" value="Genomic_DNA"/>
</dbReference>
<gene>
    <name evidence="1" type="ORF">ACFSSE_12170</name>
</gene>
<reference evidence="2" key="1">
    <citation type="journal article" date="2019" name="Int. J. Syst. Evol. Microbiol.">
        <title>The Global Catalogue of Microorganisms (GCM) 10K type strain sequencing project: providing services to taxonomists for standard genome sequencing and annotation.</title>
        <authorList>
            <consortium name="The Broad Institute Genomics Platform"/>
            <consortium name="The Broad Institute Genome Sequencing Center for Infectious Disease"/>
            <person name="Wu L."/>
            <person name="Ma J."/>
        </authorList>
    </citation>
    <scope>NUCLEOTIDE SEQUENCE [LARGE SCALE GENOMIC DNA]</scope>
    <source>
        <strain evidence="2">KCTC 42456</strain>
    </source>
</reference>
<evidence type="ECO:0000313" key="1">
    <source>
        <dbReference type="EMBL" id="MFD2732457.1"/>
    </source>
</evidence>